<dbReference type="Proteomes" id="UP000292039">
    <property type="component" value="Unassembled WGS sequence"/>
</dbReference>
<gene>
    <name evidence="2" type="ORF">EV679_2514</name>
</gene>
<dbReference type="RefSeq" id="WP_130487394.1">
    <property type="nucleotide sequence ID" value="NZ_CBCSEB010000008.1"/>
</dbReference>
<dbReference type="SUPFAM" id="SSF46689">
    <property type="entry name" value="Homeodomain-like"/>
    <property type="match status" value="1"/>
</dbReference>
<feature type="transmembrane region" description="Helical" evidence="1">
    <location>
        <begin position="33"/>
        <end position="50"/>
    </location>
</feature>
<evidence type="ECO:0000313" key="2">
    <source>
        <dbReference type="EMBL" id="RZS67300.1"/>
    </source>
</evidence>
<keyword evidence="1" id="KW-0472">Membrane</keyword>
<name>A0A4V2EZQ4_9BURK</name>
<protein>
    <recommendedName>
        <fullName evidence="4">TetR family transcriptional regulator</fullName>
    </recommendedName>
</protein>
<evidence type="ECO:0000256" key="1">
    <source>
        <dbReference type="SAM" id="Phobius"/>
    </source>
</evidence>
<accession>A0A4V2EZQ4</accession>
<dbReference type="EMBL" id="SGWZ01000004">
    <property type="protein sequence ID" value="RZS67300.1"/>
    <property type="molecule type" value="Genomic_DNA"/>
</dbReference>
<dbReference type="AlphaFoldDB" id="A0A4V2EZQ4"/>
<organism evidence="2 3">
    <name type="scientific">Kerstersia gyiorum</name>
    <dbReference type="NCBI Taxonomy" id="206506"/>
    <lineage>
        <taxon>Bacteria</taxon>
        <taxon>Pseudomonadati</taxon>
        <taxon>Pseudomonadota</taxon>
        <taxon>Betaproteobacteria</taxon>
        <taxon>Burkholderiales</taxon>
        <taxon>Alcaligenaceae</taxon>
        <taxon>Kerstersia</taxon>
    </lineage>
</organism>
<evidence type="ECO:0008006" key="4">
    <source>
        <dbReference type="Google" id="ProtNLM"/>
    </source>
</evidence>
<dbReference type="SUPFAM" id="SSF48498">
    <property type="entry name" value="Tetracyclin repressor-like, C-terminal domain"/>
    <property type="match status" value="1"/>
</dbReference>
<dbReference type="Gene3D" id="1.10.357.10">
    <property type="entry name" value="Tetracycline Repressor, domain 2"/>
    <property type="match status" value="1"/>
</dbReference>
<comment type="caution">
    <text evidence="2">The sequence shown here is derived from an EMBL/GenBank/DDBJ whole genome shotgun (WGS) entry which is preliminary data.</text>
</comment>
<proteinExistence type="predicted"/>
<reference evidence="2 3" key="1">
    <citation type="submission" date="2019-02" db="EMBL/GenBank/DDBJ databases">
        <title>Genomic Encyclopedia of Type Strains, Phase IV (KMG-IV): sequencing the most valuable type-strain genomes for metagenomic binning, comparative biology and taxonomic classification.</title>
        <authorList>
            <person name="Goeker M."/>
        </authorList>
    </citation>
    <scope>NUCLEOTIDE SEQUENCE [LARGE SCALE GENOMIC DNA]</scope>
    <source>
        <strain evidence="2 3">DSM 16618</strain>
    </source>
</reference>
<keyword evidence="1" id="KW-1133">Transmembrane helix</keyword>
<dbReference type="InterPro" id="IPR036271">
    <property type="entry name" value="Tet_transcr_reg_TetR-rel_C_sf"/>
</dbReference>
<dbReference type="InterPro" id="IPR009057">
    <property type="entry name" value="Homeodomain-like_sf"/>
</dbReference>
<keyword evidence="1" id="KW-0812">Transmembrane</keyword>
<evidence type="ECO:0000313" key="3">
    <source>
        <dbReference type="Proteomes" id="UP000292039"/>
    </source>
</evidence>
<sequence>METVKPAPRRGRPPSITRQRIAEAGMVMGLPRMTFVGVAALLGVSHMALYKHVQNLEALKRLVAEEIFCRWQMPETVGPLHEPLEAYLHRFSASLRELVRRHQGLAPYLIRRSATTPTMLDKIYAHHEWFAGRYGLTRGRARWLLSTIAFHCIALADTVYAVSADDDVPLLDDETEAAEIEAEFDRGMQALVIGVLHMPS</sequence>